<name>C3ZCD0_BRAFL</name>
<reference evidence="1" key="1">
    <citation type="journal article" date="2008" name="Nature">
        <title>The amphioxus genome and the evolution of the chordate karyotype.</title>
        <authorList>
            <consortium name="US DOE Joint Genome Institute (JGI-PGF)"/>
            <person name="Putnam N.H."/>
            <person name="Butts T."/>
            <person name="Ferrier D.E.K."/>
            <person name="Furlong R.F."/>
            <person name="Hellsten U."/>
            <person name="Kawashima T."/>
            <person name="Robinson-Rechavi M."/>
            <person name="Shoguchi E."/>
            <person name="Terry A."/>
            <person name="Yu J.-K."/>
            <person name="Benito-Gutierrez E.L."/>
            <person name="Dubchak I."/>
            <person name="Garcia-Fernandez J."/>
            <person name="Gibson-Brown J.J."/>
            <person name="Grigoriev I.V."/>
            <person name="Horton A.C."/>
            <person name="de Jong P.J."/>
            <person name="Jurka J."/>
            <person name="Kapitonov V.V."/>
            <person name="Kohara Y."/>
            <person name="Kuroki Y."/>
            <person name="Lindquist E."/>
            <person name="Lucas S."/>
            <person name="Osoegawa K."/>
            <person name="Pennacchio L.A."/>
            <person name="Salamov A.A."/>
            <person name="Satou Y."/>
            <person name="Sauka-Spengler T."/>
            <person name="Schmutz J."/>
            <person name="Shin-I T."/>
            <person name="Toyoda A."/>
            <person name="Bronner-Fraser M."/>
            <person name="Fujiyama A."/>
            <person name="Holland L.Z."/>
            <person name="Holland P.W.H."/>
            <person name="Satoh N."/>
            <person name="Rokhsar D.S."/>
        </authorList>
    </citation>
    <scope>NUCLEOTIDE SEQUENCE [LARGE SCALE GENOMIC DNA]</scope>
    <source>
        <strain evidence="1">S238N-H82</strain>
        <tissue evidence="1">Testes</tissue>
    </source>
</reference>
<organism>
    <name type="scientific">Branchiostoma floridae</name>
    <name type="common">Florida lancelet</name>
    <name type="synonym">Amphioxus</name>
    <dbReference type="NCBI Taxonomy" id="7739"/>
    <lineage>
        <taxon>Eukaryota</taxon>
        <taxon>Metazoa</taxon>
        <taxon>Chordata</taxon>
        <taxon>Cephalochordata</taxon>
        <taxon>Leptocardii</taxon>
        <taxon>Amphioxiformes</taxon>
        <taxon>Branchiostomatidae</taxon>
        <taxon>Branchiostoma</taxon>
    </lineage>
</organism>
<dbReference type="AlphaFoldDB" id="C3ZCD0"/>
<accession>C3ZCD0</accession>
<evidence type="ECO:0000313" key="1">
    <source>
        <dbReference type="EMBL" id="EEN49902.1"/>
    </source>
</evidence>
<proteinExistence type="predicted"/>
<dbReference type="InParanoid" id="C3ZCD0"/>
<gene>
    <name evidence="1" type="ORF">BRAFLDRAFT_108030</name>
</gene>
<sequence length="174" mass="19219">MADDSTRMDDSTRPVTRVLCSLDITGLVGDGGQHAQVCCQYVRWGMQDIKLSATQPSVVGSRLRRKIKKAGRGLDIQYSISGMGGFDWPDLCLAHGVDKKYPLQDPSRRKFARRLPQGRTILTGQIVVESGRTSLAAATAYFRKLSCIGSSSVNYGVKFGKVRRSWPKYGVVEF</sequence>
<dbReference type="EMBL" id="GG666606">
    <property type="protein sequence ID" value="EEN49902.1"/>
    <property type="molecule type" value="Genomic_DNA"/>
</dbReference>
<protein>
    <submittedName>
        <fullName evidence="1">Uncharacterized protein</fullName>
    </submittedName>
</protein>